<dbReference type="InterPro" id="IPR036638">
    <property type="entry name" value="HLH_DNA-bd_sf"/>
</dbReference>
<keyword evidence="3" id="KW-0175">Coiled coil</keyword>
<dbReference type="PROSITE" id="PS50888">
    <property type="entry name" value="BHLH"/>
    <property type="match status" value="1"/>
</dbReference>
<keyword evidence="1" id="KW-0238">DNA-binding</keyword>
<dbReference type="GO" id="GO:0005634">
    <property type="term" value="C:nucleus"/>
    <property type="evidence" value="ECO:0007669"/>
    <property type="project" value="TreeGrafter"/>
</dbReference>
<feature type="region of interest" description="Disordered" evidence="4">
    <location>
        <begin position="1"/>
        <end position="103"/>
    </location>
</feature>
<evidence type="ECO:0000256" key="4">
    <source>
        <dbReference type="SAM" id="MobiDB-lite"/>
    </source>
</evidence>
<dbReference type="GO" id="GO:0003700">
    <property type="term" value="F:DNA-binding transcription factor activity"/>
    <property type="evidence" value="ECO:0007669"/>
    <property type="project" value="InterPro"/>
</dbReference>
<dbReference type="GO" id="GO:0003677">
    <property type="term" value="F:DNA binding"/>
    <property type="evidence" value="ECO:0007669"/>
    <property type="project" value="UniProtKB-KW"/>
</dbReference>
<dbReference type="STRING" id="2163413.A0A4P6XGF4"/>
<feature type="compositionally biased region" description="Basic and acidic residues" evidence="4">
    <location>
        <begin position="151"/>
        <end position="168"/>
    </location>
</feature>
<evidence type="ECO:0000256" key="3">
    <source>
        <dbReference type="SAM" id="Coils"/>
    </source>
</evidence>
<keyword evidence="7" id="KW-1185">Reference proteome</keyword>
<feature type="region of interest" description="Disordered" evidence="4">
    <location>
        <begin position="119"/>
        <end position="168"/>
    </location>
</feature>
<feature type="compositionally biased region" description="Low complexity" evidence="4">
    <location>
        <begin position="94"/>
        <end position="103"/>
    </location>
</feature>
<dbReference type="SMART" id="SM00353">
    <property type="entry name" value="HLH"/>
    <property type="match status" value="1"/>
</dbReference>
<feature type="coiled-coil region" evidence="3">
    <location>
        <begin position="201"/>
        <end position="260"/>
    </location>
</feature>
<feature type="compositionally biased region" description="Basic and acidic residues" evidence="4">
    <location>
        <begin position="1"/>
        <end position="28"/>
    </location>
</feature>
<organism evidence="6 7">
    <name type="scientific">Metschnikowia aff. pulcherrima</name>
    <dbReference type="NCBI Taxonomy" id="2163413"/>
    <lineage>
        <taxon>Eukaryota</taxon>
        <taxon>Fungi</taxon>
        <taxon>Dikarya</taxon>
        <taxon>Ascomycota</taxon>
        <taxon>Saccharomycotina</taxon>
        <taxon>Pichiomycetes</taxon>
        <taxon>Metschnikowiaceae</taxon>
        <taxon>Metschnikowia</taxon>
    </lineage>
</organism>
<dbReference type="Proteomes" id="UP000292447">
    <property type="component" value="Chromosome I"/>
</dbReference>
<dbReference type="GO" id="GO:0046983">
    <property type="term" value="F:protein dimerization activity"/>
    <property type="evidence" value="ECO:0007669"/>
    <property type="project" value="InterPro"/>
</dbReference>
<dbReference type="EMBL" id="CP034456">
    <property type="protein sequence ID" value="QBM86290.1"/>
    <property type="molecule type" value="Genomic_DNA"/>
</dbReference>
<feature type="domain" description="BHLH" evidence="5">
    <location>
        <begin position="159"/>
        <end position="207"/>
    </location>
</feature>
<dbReference type="Pfam" id="PF00010">
    <property type="entry name" value="HLH"/>
    <property type="match status" value="1"/>
</dbReference>
<dbReference type="InterPro" id="IPR011598">
    <property type="entry name" value="bHLH_dom"/>
</dbReference>
<proteinExistence type="predicted"/>
<evidence type="ECO:0000256" key="1">
    <source>
        <dbReference type="ARBA" id="ARBA00023125"/>
    </source>
</evidence>
<sequence>MVEKRESPSAYGEHAKKIKLDENKKDDIAIDSELLGDQSSYSGGNEQEKHEDEDDDAAVAAAASLVSDAETANAAAAALSHQQPHHHHHHHQQLHQQQQQQLHQRLAYENHYGQQLHAASAAVNAAQHHRSGDTILQPTTLPQGGGSKPPHGSDEWHRVRRENHKEVERRRRELINLGIKELAQLIPTPDTNKAQILQRGIEFIRRLKENENNNIEKWTLEKLLTEQAVSELNALNEKLKAELERAYREIELLRRKLEEKGA</sequence>
<dbReference type="PANTHER" id="PTHR47787">
    <property type="entry name" value="CENTROMERE-BINDING PROTEIN 1"/>
    <property type="match status" value="1"/>
</dbReference>
<evidence type="ECO:0000256" key="2">
    <source>
        <dbReference type="ARBA" id="ARBA00023242"/>
    </source>
</evidence>
<dbReference type="CDD" id="cd11398">
    <property type="entry name" value="bHLHzip_scCBP1"/>
    <property type="match status" value="1"/>
</dbReference>
<dbReference type="Gene3D" id="4.10.280.10">
    <property type="entry name" value="Helix-loop-helix DNA-binding domain"/>
    <property type="match status" value="1"/>
</dbReference>
<gene>
    <name evidence="6" type="primary">MPUL0A09270</name>
    <name evidence="6" type="ORF">METSCH_A09270</name>
</gene>
<accession>A0A4P6XGF4</accession>
<name>A0A4P6XGF4_9ASCO</name>
<keyword evidence="2" id="KW-0539">Nucleus</keyword>
<evidence type="ECO:0000313" key="6">
    <source>
        <dbReference type="EMBL" id="QBM86290.1"/>
    </source>
</evidence>
<dbReference type="AlphaFoldDB" id="A0A4P6XGF4"/>
<dbReference type="SUPFAM" id="SSF47459">
    <property type="entry name" value="HLH, helix-loop-helix DNA-binding domain"/>
    <property type="match status" value="1"/>
</dbReference>
<evidence type="ECO:0000259" key="5">
    <source>
        <dbReference type="PROSITE" id="PS50888"/>
    </source>
</evidence>
<dbReference type="InterPro" id="IPR047206">
    <property type="entry name" value="bHLHzip_scCBP1-like"/>
</dbReference>
<feature type="compositionally biased region" description="Low complexity" evidence="4">
    <location>
        <begin position="58"/>
        <end position="82"/>
    </location>
</feature>
<evidence type="ECO:0000313" key="7">
    <source>
        <dbReference type="Proteomes" id="UP000292447"/>
    </source>
</evidence>
<feature type="compositionally biased region" description="Basic residues" evidence="4">
    <location>
        <begin position="83"/>
        <end position="93"/>
    </location>
</feature>
<reference evidence="7" key="1">
    <citation type="submission" date="2019-03" db="EMBL/GenBank/DDBJ databases">
        <title>Snf2 controls pulcherriminic acid biosynthesis and connects pigmentation and antifungal activity of the yeast Metschnikowia pulcherrima.</title>
        <authorList>
            <person name="Gore-Lloyd D."/>
            <person name="Sumann I."/>
            <person name="Brachmann A.O."/>
            <person name="Schneeberger K."/>
            <person name="Ortiz-Merino R.A."/>
            <person name="Moreno-Beltran M."/>
            <person name="Schlaefli M."/>
            <person name="Kirner P."/>
            <person name="Santos Kron A."/>
            <person name="Wolfe K.H."/>
            <person name="Piel J."/>
            <person name="Ahrens C.H."/>
            <person name="Henk D."/>
            <person name="Freimoser F.M."/>
        </authorList>
    </citation>
    <scope>NUCLEOTIDE SEQUENCE [LARGE SCALE GENOMIC DNA]</scope>
    <source>
        <strain evidence="7">APC 1.2</strain>
    </source>
</reference>
<dbReference type="PANTHER" id="PTHR47787:SF1">
    <property type="entry name" value="CENTROMERE-BINDING PROTEIN 1"/>
    <property type="match status" value="1"/>
</dbReference>
<protein>
    <submittedName>
        <fullName evidence="6">BHLH factor</fullName>
    </submittedName>
</protein>